<keyword evidence="4" id="KW-0479">Metal-binding</keyword>
<evidence type="ECO:0000256" key="10">
    <source>
        <dbReference type="RuleBase" id="RU361238"/>
    </source>
</evidence>
<evidence type="ECO:0000256" key="6">
    <source>
        <dbReference type="ARBA" id="ARBA00022801"/>
    </source>
</evidence>
<keyword evidence="5" id="KW-0732">Signal</keyword>
<name>A0A9W8TQV9_9PEZI</name>
<keyword evidence="3" id="KW-0624">Polysaccharide degradation</keyword>
<evidence type="ECO:0000256" key="4">
    <source>
        <dbReference type="ARBA" id="ARBA00022723"/>
    </source>
</evidence>
<gene>
    <name evidence="11" type="ORF">NPX13_g700</name>
</gene>
<evidence type="ECO:0000256" key="3">
    <source>
        <dbReference type="ARBA" id="ARBA00022651"/>
    </source>
</evidence>
<dbReference type="AlphaFoldDB" id="A0A9W8TQV9"/>
<evidence type="ECO:0000256" key="5">
    <source>
        <dbReference type="ARBA" id="ARBA00022729"/>
    </source>
</evidence>
<evidence type="ECO:0000313" key="12">
    <source>
        <dbReference type="Proteomes" id="UP001148614"/>
    </source>
</evidence>
<organism evidence="11 12">
    <name type="scientific">Xylaria arbuscula</name>
    <dbReference type="NCBI Taxonomy" id="114810"/>
    <lineage>
        <taxon>Eukaryota</taxon>
        <taxon>Fungi</taxon>
        <taxon>Dikarya</taxon>
        <taxon>Ascomycota</taxon>
        <taxon>Pezizomycotina</taxon>
        <taxon>Sordariomycetes</taxon>
        <taxon>Xylariomycetidae</taxon>
        <taxon>Xylariales</taxon>
        <taxon>Xylariaceae</taxon>
        <taxon>Xylaria</taxon>
    </lineage>
</organism>
<accession>A0A9W8TQV9</accession>
<dbReference type="EMBL" id="JANPWZ010000051">
    <property type="protein sequence ID" value="KAJ3579863.1"/>
    <property type="molecule type" value="Genomic_DNA"/>
</dbReference>
<keyword evidence="6 10" id="KW-0378">Hydrolase</keyword>
<dbReference type="InterPro" id="IPR029058">
    <property type="entry name" value="AB_hydrolase_fold"/>
</dbReference>
<evidence type="ECO:0000256" key="2">
    <source>
        <dbReference type="ARBA" id="ARBA00022487"/>
    </source>
</evidence>
<keyword evidence="3" id="KW-0858">Xylan degradation</keyword>
<dbReference type="EC" id="3.1.1.-" evidence="10"/>
<keyword evidence="8" id="KW-1015">Disulfide bond</keyword>
<proteinExistence type="inferred from homology"/>
<evidence type="ECO:0000256" key="7">
    <source>
        <dbReference type="ARBA" id="ARBA00022837"/>
    </source>
</evidence>
<dbReference type="PANTHER" id="PTHR33938:SF15">
    <property type="entry name" value="FERULOYL ESTERASE B-RELATED"/>
    <property type="match status" value="1"/>
</dbReference>
<keyword evidence="2" id="KW-0719">Serine esterase</keyword>
<keyword evidence="12" id="KW-1185">Reference proteome</keyword>
<dbReference type="GO" id="GO:0045493">
    <property type="term" value="P:xylan catabolic process"/>
    <property type="evidence" value="ECO:0007669"/>
    <property type="project" value="UniProtKB-KW"/>
</dbReference>
<evidence type="ECO:0000313" key="11">
    <source>
        <dbReference type="EMBL" id="KAJ3579863.1"/>
    </source>
</evidence>
<comment type="similarity">
    <text evidence="1 10">Belongs to the tannase family.</text>
</comment>
<dbReference type="InterPro" id="IPR011118">
    <property type="entry name" value="Tannase/feruloyl_esterase"/>
</dbReference>
<comment type="catalytic activity">
    <reaction evidence="9">
        <text>feruloyl-polysaccharide + H2O = ferulate + polysaccharide.</text>
        <dbReference type="EC" id="3.1.1.73"/>
    </reaction>
</comment>
<dbReference type="Gene3D" id="3.40.50.1820">
    <property type="entry name" value="alpha/beta hydrolase"/>
    <property type="match status" value="1"/>
</dbReference>
<keyword evidence="3" id="KW-0119">Carbohydrate metabolism</keyword>
<dbReference type="SUPFAM" id="SSF53474">
    <property type="entry name" value="alpha/beta-Hydrolases"/>
    <property type="match status" value="2"/>
</dbReference>
<sequence>MTRHVIAAARLSMSMSVESRCMFQPLRGRGFHYELWLPESWNGRALATGNGGLDGSFGTNNGHNGTSGAAFCQNDDVVTDFSWRALHTSAEIGMKLAPIFYEENVKKSYYIGCSLGGRQGIGNAEKFPEDFDGIVVGAPAVDFNSLYSWRASFFPITGDKESKGFISPDTWKTTIHDEVLRQCDTIDGVEDGIIEDPILCHVDTKRLLCGYNNSTLPNCLNADQVEKVQTIFSDYLWPNGTLLYPRVNPGGELLASDGLYSGNAYTPSADWFKYVILGEPSWNPATYTVDDALLAVTKNPADIDTWPTSLGAFQDTGGKILTYHGQQDQQISSYNSIRFWERLAGQVNFDLEKMDTFYRLFRIPGMNHCSTGPGAWTVGQGGSAPAYNIPFDKEHNVLAAIVDWVEKGIAPDEIIGTKFVDDSVEAGIMYQHRHCRYPYRSTYSGDGDPLDAGSWHCVNFGGY</sequence>
<dbReference type="PANTHER" id="PTHR33938">
    <property type="entry name" value="FERULOYL ESTERASE B-RELATED"/>
    <property type="match status" value="1"/>
</dbReference>
<protein>
    <recommendedName>
        <fullName evidence="10">Carboxylic ester hydrolase</fullName>
        <ecNumber evidence="10">3.1.1.-</ecNumber>
    </recommendedName>
</protein>
<reference evidence="11" key="1">
    <citation type="submission" date="2022-07" db="EMBL/GenBank/DDBJ databases">
        <title>Genome Sequence of Xylaria arbuscula.</title>
        <authorList>
            <person name="Buettner E."/>
        </authorList>
    </citation>
    <scope>NUCLEOTIDE SEQUENCE</scope>
    <source>
        <strain evidence="11">VT107</strain>
    </source>
</reference>
<dbReference type="Proteomes" id="UP001148614">
    <property type="component" value="Unassembled WGS sequence"/>
</dbReference>
<dbReference type="GO" id="GO:0030600">
    <property type="term" value="F:feruloyl esterase activity"/>
    <property type="evidence" value="ECO:0007669"/>
    <property type="project" value="UniProtKB-EC"/>
</dbReference>
<evidence type="ECO:0000256" key="9">
    <source>
        <dbReference type="ARBA" id="ARBA00034075"/>
    </source>
</evidence>
<dbReference type="VEuPathDB" id="FungiDB:F4678DRAFT_473154"/>
<dbReference type="Pfam" id="PF07519">
    <property type="entry name" value="Tannase"/>
    <property type="match status" value="2"/>
</dbReference>
<evidence type="ECO:0000256" key="8">
    <source>
        <dbReference type="ARBA" id="ARBA00023157"/>
    </source>
</evidence>
<comment type="caution">
    <text evidence="11">The sequence shown here is derived from an EMBL/GenBank/DDBJ whole genome shotgun (WGS) entry which is preliminary data.</text>
</comment>
<evidence type="ECO:0000256" key="1">
    <source>
        <dbReference type="ARBA" id="ARBA00006249"/>
    </source>
</evidence>
<dbReference type="GO" id="GO:0046872">
    <property type="term" value="F:metal ion binding"/>
    <property type="evidence" value="ECO:0007669"/>
    <property type="project" value="UniProtKB-KW"/>
</dbReference>
<keyword evidence="7" id="KW-0106">Calcium</keyword>